<dbReference type="PANTHER" id="PTHR38787:SF3">
    <property type="entry name" value="REGULATORY P DOMAIN-CONTAINING PROTEIN"/>
    <property type="match status" value="1"/>
</dbReference>
<dbReference type="NCBIfam" id="TIGR04312">
    <property type="entry name" value="choice_anch_B"/>
    <property type="match status" value="1"/>
</dbReference>
<evidence type="ECO:0000313" key="2">
    <source>
        <dbReference type="Proteomes" id="UP000076552"/>
    </source>
</evidence>
<accession>A0A161YGW8</accession>
<name>A0A161YGW8_9PEZI</name>
<dbReference type="PANTHER" id="PTHR38787">
    <property type="entry name" value="REGULATORY P DOMAIN-CONTAINING PROTEIN"/>
    <property type="match status" value="1"/>
</dbReference>
<dbReference type="EMBL" id="LFIV01000064">
    <property type="protein sequence ID" value="KZL71947.1"/>
    <property type="molecule type" value="Genomic_DNA"/>
</dbReference>
<proteinExistence type="predicted"/>
<reference evidence="1 2" key="1">
    <citation type="submission" date="2015-06" db="EMBL/GenBank/DDBJ databases">
        <title>Survival trade-offs in plant roots during colonization by closely related pathogenic and mutualistic fungi.</title>
        <authorList>
            <person name="Hacquard S."/>
            <person name="Kracher B."/>
            <person name="Hiruma K."/>
            <person name="Weinman A."/>
            <person name="Muench P."/>
            <person name="Garrido Oter R."/>
            <person name="Ver Loren van Themaat E."/>
            <person name="Dallerey J.-F."/>
            <person name="Damm U."/>
            <person name="Henrissat B."/>
            <person name="Lespinet O."/>
            <person name="Thon M."/>
            <person name="Kemen E."/>
            <person name="McHardy A.C."/>
            <person name="Schulze-Lefert P."/>
            <person name="O'Connell R.J."/>
        </authorList>
    </citation>
    <scope>NUCLEOTIDE SEQUENCE [LARGE SCALE GENOMIC DNA]</scope>
    <source>
        <strain evidence="1 2">0861</strain>
    </source>
</reference>
<feature type="non-terminal residue" evidence="1">
    <location>
        <position position="1"/>
    </location>
</feature>
<dbReference type="GO" id="GO:0005576">
    <property type="term" value="C:extracellular region"/>
    <property type="evidence" value="ECO:0007669"/>
    <property type="project" value="TreeGrafter"/>
</dbReference>
<dbReference type="Proteomes" id="UP000076552">
    <property type="component" value="Unassembled WGS sequence"/>
</dbReference>
<gene>
    <name evidence="1" type="ORF">CT0861_01242</name>
</gene>
<sequence>LLGSLGLFPSCACIRSVVEMKTVHLAFAIGALSGASIARELEPNAELSAWYDTGAAHQENMDHKIAQWEQAEAEGKFDSAQWTGRVKDYLACKDGKVELVKGDPLQTFRCKDLDLYDFQPHAAFGNSTGRGSGSWGWTAPNGREFFAIGQLDGTAFAEISKNGKLIYLGTLPYYSEPSRWREIKTYKHYLVVGSEAPGHGIQFFDLRKMKLLDINPKNPVVFSNEKDLTAHWTEALPLGRSHNVVVNEERGYAVAVGAQPRLNLPCDSGLQFLDLADITNPVYLGCAAGDGYVHDAQCIVYRGPDVKYWGRDICYGYNEDTLTIYDVTDKNTTNIISRTSYDGATYTHQGWVFDPNWQDFLVLDDEIDERNKTGPAADGFPVTYFWDIRSLQKPKQSGIFKGTVRSVDHNQFIHRGLSYQSNYGAGLRILDVSSVRWDPTAKHVKEIAYFDIFPEDDNEPGGGANNYTGTWSHYPYFKSGYIVINTIERGVWVVKRSSPWWWPW</sequence>
<keyword evidence="2" id="KW-1185">Reference proteome</keyword>
<comment type="caution">
    <text evidence="1">The sequence shown here is derived from an EMBL/GenBank/DDBJ whole genome shotgun (WGS) entry which is preliminary data.</text>
</comment>
<protein>
    <submittedName>
        <fullName evidence="1">Uncharacterized protein</fullName>
    </submittedName>
</protein>
<dbReference type="InterPro" id="IPR027589">
    <property type="entry name" value="Choice_anch_B"/>
</dbReference>
<evidence type="ECO:0000313" key="1">
    <source>
        <dbReference type="EMBL" id="KZL71947.1"/>
    </source>
</evidence>
<dbReference type="STRING" id="708197.A0A161YGW8"/>
<dbReference type="AlphaFoldDB" id="A0A161YGW8"/>
<organism evidence="1 2">
    <name type="scientific">Colletotrichum tofieldiae</name>
    <dbReference type="NCBI Taxonomy" id="708197"/>
    <lineage>
        <taxon>Eukaryota</taxon>
        <taxon>Fungi</taxon>
        <taxon>Dikarya</taxon>
        <taxon>Ascomycota</taxon>
        <taxon>Pezizomycotina</taxon>
        <taxon>Sordariomycetes</taxon>
        <taxon>Hypocreomycetidae</taxon>
        <taxon>Glomerellales</taxon>
        <taxon>Glomerellaceae</taxon>
        <taxon>Colletotrichum</taxon>
        <taxon>Colletotrichum spaethianum species complex</taxon>
    </lineage>
</organism>